<dbReference type="RefSeq" id="WP_011303157.1">
    <property type="nucleotide sequence ID" value="NZ_CP014057.2"/>
</dbReference>
<sequence>MKKPSLRTILLTIFWILVLLYAMYVTFADHKFQYHPIIFLFLFAIGANLIKKVAPKDNYEKYQNNKDKLE</sequence>
<proteinExistence type="predicted"/>
<dbReference type="AlphaFoldDB" id="A0A380HNM6"/>
<reference evidence="1 2" key="1">
    <citation type="submission" date="2018-06" db="EMBL/GenBank/DDBJ databases">
        <authorList>
            <consortium name="Pathogen Informatics"/>
            <person name="Doyle S."/>
        </authorList>
    </citation>
    <scope>NUCLEOTIDE SEQUENCE [LARGE SCALE GENOMIC DNA]</scope>
    <source>
        <strain evidence="1 2">NCTC7688</strain>
    </source>
</reference>
<protein>
    <submittedName>
        <fullName evidence="1">Uncharacterized protein</fullName>
    </submittedName>
</protein>
<dbReference type="Proteomes" id="UP000254707">
    <property type="component" value="Unassembled WGS sequence"/>
</dbReference>
<organism evidence="1 2">
    <name type="scientific">Staphylococcus saprophyticus</name>
    <dbReference type="NCBI Taxonomy" id="29385"/>
    <lineage>
        <taxon>Bacteria</taxon>
        <taxon>Bacillati</taxon>
        <taxon>Bacillota</taxon>
        <taxon>Bacilli</taxon>
        <taxon>Bacillales</taxon>
        <taxon>Staphylococcaceae</taxon>
        <taxon>Staphylococcus</taxon>
    </lineage>
</organism>
<evidence type="ECO:0000313" key="1">
    <source>
        <dbReference type="EMBL" id="SUM83097.1"/>
    </source>
</evidence>
<accession>A0A380HNM6</accession>
<evidence type="ECO:0000313" key="2">
    <source>
        <dbReference type="Proteomes" id="UP000254707"/>
    </source>
</evidence>
<name>A0A380HNM6_STASA</name>
<gene>
    <name evidence="1" type="ORF">NCTC7688_01670</name>
</gene>
<dbReference type="GeneID" id="3617109"/>
<dbReference type="EMBL" id="UHED01000001">
    <property type="protein sequence ID" value="SUM83097.1"/>
    <property type="molecule type" value="Genomic_DNA"/>
</dbReference>